<sequence length="142" mass="16178">MSWNLVTSTTSAYVIAFIILQPIYHHKKALKVVSGLLFLYLGLSVYNFNYGYSIGDITSFAMFSAMLLSFLAQLRYSYQVKEQYGFYPRLYLRGFPIKGIFIKHPDIERAHSEPDTIMTILAFLGFVLGFSAVLFMEIASNS</sequence>
<feature type="transmembrane region" description="Helical" evidence="1">
    <location>
        <begin position="52"/>
        <end position="72"/>
    </location>
</feature>
<accession>A0A066UXQ2</accession>
<evidence type="ECO:0000313" key="2">
    <source>
        <dbReference type="EMBL" id="KDN28989.1"/>
    </source>
</evidence>
<keyword evidence="1" id="KW-0472">Membrane</keyword>
<dbReference type="EMBL" id="JFFR01000013">
    <property type="protein sequence ID" value="KDN28989.1"/>
    <property type="molecule type" value="Genomic_DNA"/>
</dbReference>
<gene>
    <name evidence="2" type="ORF">VFDL14_22680</name>
</gene>
<reference evidence="2 3" key="1">
    <citation type="submission" date="2014-02" db="EMBL/GenBank/DDBJ databases">
        <title>Vibrio fortis Dalian14 Genome Sequencing.</title>
        <authorList>
            <person name="Wang Y."/>
            <person name="Song L."/>
            <person name="Liu G."/>
            <person name="Ding J."/>
        </authorList>
    </citation>
    <scope>NUCLEOTIDE SEQUENCE [LARGE SCALE GENOMIC DNA]</scope>
    <source>
        <strain evidence="2 3">Dalian14</strain>
    </source>
</reference>
<dbReference type="Proteomes" id="UP000027219">
    <property type="component" value="Unassembled WGS sequence"/>
</dbReference>
<dbReference type="STRING" id="212667.VFDL14_22680"/>
<comment type="caution">
    <text evidence="2">The sequence shown here is derived from an EMBL/GenBank/DDBJ whole genome shotgun (WGS) entry which is preliminary data.</text>
</comment>
<keyword evidence="1" id="KW-1133">Transmembrane helix</keyword>
<feature type="transmembrane region" description="Helical" evidence="1">
    <location>
        <begin position="117"/>
        <end position="136"/>
    </location>
</feature>
<protein>
    <submittedName>
        <fullName evidence="2">Uncharacterized protein</fullName>
    </submittedName>
</protein>
<organism evidence="2 3">
    <name type="scientific">Vibrio fortis</name>
    <dbReference type="NCBI Taxonomy" id="212667"/>
    <lineage>
        <taxon>Bacteria</taxon>
        <taxon>Pseudomonadati</taxon>
        <taxon>Pseudomonadota</taxon>
        <taxon>Gammaproteobacteria</taxon>
        <taxon>Vibrionales</taxon>
        <taxon>Vibrionaceae</taxon>
        <taxon>Vibrio</taxon>
    </lineage>
</organism>
<keyword evidence="3" id="KW-1185">Reference proteome</keyword>
<evidence type="ECO:0000313" key="3">
    <source>
        <dbReference type="Proteomes" id="UP000027219"/>
    </source>
</evidence>
<proteinExistence type="predicted"/>
<keyword evidence="1" id="KW-0812">Transmembrane</keyword>
<feature type="transmembrane region" description="Helical" evidence="1">
    <location>
        <begin position="6"/>
        <end position="24"/>
    </location>
</feature>
<dbReference type="AlphaFoldDB" id="A0A066UXQ2"/>
<evidence type="ECO:0000256" key="1">
    <source>
        <dbReference type="SAM" id="Phobius"/>
    </source>
</evidence>
<name>A0A066UXQ2_9VIBR</name>